<evidence type="ECO:0000256" key="7">
    <source>
        <dbReference type="ARBA" id="ARBA00023034"/>
    </source>
</evidence>
<sequence length="245" mass="26246">MPIPLGAPLSDPKFVFLQILYTLSMFFIMLGVVRVVLGVLSLTFIDSSALSVPLFTSLGYCFHVPLRSLFAVRVEDVSDGSAMRFFLMHLLTACFFSGPLALTIQRRKFALDFIFTLYAMYYVFCCLASWRLTGGGFAWWVSVLTGFCVLYGLTFLLCGRRELQDIFFPLPTAPAVAVGGSGGICNVSNLAGGGDGDVMMATLGAAAEANGVDVDGCSFSNGCSSPSAVTEAVLMGPGSARKRRQ</sequence>
<feature type="transmembrane region" description="Helical" evidence="9">
    <location>
        <begin position="137"/>
        <end position="158"/>
    </location>
</feature>
<reference evidence="10 11" key="1">
    <citation type="journal article" date="2018" name="Microb. Genom.">
        <title>Expanding an expanded genome: long-read sequencing of Trypanosoma cruzi.</title>
        <authorList>
            <person name="Berna L."/>
            <person name="Rodriguez M."/>
            <person name="Chiribao M.L."/>
            <person name="Parodi-Talice A."/>
            <person name="Pita S."/>
            <person name="Rijo G."/>
            <person name="Alvarez-Valin F."/>
            <person name="Robello C."/>
        </authorList>
    </citation>
    <scope>NUCLEOTIDE SEQUENCE [LARGE SCALE GENOMIC DNA]</scope>
    <source>
        <strain evidence="10 11">TCC</strain>
    </source>
</reference>
<dbReference type="VEuPathDB" id="TriTrypDB:TCSYLVIO_004325"/>
<dbReference type="OrthoDB" id="262164at2759"/>
<comment type="similarity">
    <text evidence="2">Belongs to the SYS1 family.</text>
</comment>
<keyword evidence="7" id="KW-0333">Golgi apparatus</keyword>
<evidence type="ECO:0000256" key="1">
    <source>
        <dbReference type="ARBA" id="ARBA00004653"/>
    </source>
</evidence>
<comment type="subcellular location">
    <subcellularLocation>
        <location evidence="1">Golgi apparatus membrane</location>
        <topology evidence="1">Multi-pass membrane protein</topology>
    </subcellularLocation>
</comment>
<proteinExistence type="inferred from homology"/>
<dbReference type="Proteomes" id="UP000246078">
    <property type="component" value="Unassembled WGS sequence"/>
</dbReference>
<gene>
    <name evidence="10" type="ORF">C3747_247g17</name>
</gene>
<feature type="transmembrane region" description="Helical" evidence="9">
    <location>
        <begin position="15"/>
        <end position="37"/>
    </location>
</feature>
<dbReference type="VEuPathDB" id="TriTrypDB:BCY84_15152"/>
<evidence type="ECO:0000313" key="10">
    <source>
        <dbReference type="EMBL" id="PWU97155.1"/>
    </source>
</evidence>
<feature type="transmembrane region" description="Helical" evidence="9">
    <location>
        <begin position="49"/>
        <end position="70"/>
    </location>
</feature>
<dbReference type="EMBL" id="PRFC01000247">
    <property type="protein sequence ID" value="PWU97155.1"/>
    <property type="molecule type" value="Genomic_DNA"/>
</dbReference>
<dbReference type="InterPro" id="IPR019185">
    <property type="entry name" value="Integral_membrane_SYS1-rel"/>
</dbReference>
<dbReference type="VEuPathDB" id="TriTrypDB:TCDM_07780"/>
<dbReference type="PANTHER" id="PTHR12952:SF0">
    <property type="entry name" value="PROTEIN SYS1 HOMOLOG"/>
    <property type="match status" value="1"/>
</dbReference>
<dbReference type="VEuPathDB" id="TriTrypDB:TcCL_NonESM06910"/>
<comment type="caution">
    <text evidence="10">The sequence shown here is derived from an EMBL/GenBank/DDBJ whole genome shotgun (WGS) entry which is preliminary data.</text>
</comment>
<dbReference type="VEuPathDB" id="TriTrypDB:C4B63_10g302"/>
<dbReference type="Pfam" id="PF09801">
    <property type="entry name" value="SYS1"/>
    <property type="match status" value="1"/>
</dbReference>
<dbReference type="VEuPathDB" id="TriTrypDB:TcBrA4_0129100"/>
<dbReference type="AlphaFoldDB" id="A0A2V2VL37"/>
<keyword evidence="3" id="KW-0813">Transport</keyword>
<keyword evidence="5" id="KW-0653">Protein transport</keyword>
<evidence type="ECO:0008006" key="12">
    <source>
        <dbReference type="Google" id="ProtNLM"/>
    </source>
</evidence>
<name>A0A2V2VL37_TRYCR</name>
<evidence type="ECO:0000256" key="2">
    <source>
        <dbReference type="ARBA" id="ARBA00008160"/>
    </source>
</evidence>
<keyword evidence="6 9" id="KW-1133">Transmembrane helix</keyword>
<keyword evidence="4 9" id="KW-0812">Transmembrane</keyword>
<dbReference type="VEuPathDB" id="TriTrypDB:TcCLB.509669.60"/>
<protein>
    <recommendedName>
        <fullName evidence="12">Transmembrane protein</fullName>
    </recommendedName>
</protein>
<dbReference type="VEuPathDB" id="TriTrypDB:C3747_247g17"/>
<dbReference type="GO" id="GO:0005802">
    <property type="term" value="C:trans-Golgi network"/>
    <property type="evidence" value="ECO:0007669"/>
    <property type="project" value="TreeGrafter"/>
</dbReference>
<dbReference type="VEuPathDB" id="TriTrypDB:ECC02_001727"/>
<dbReference type="VEuPathDB" id="TriTrypDB:TcCLB.506175.10"/>
<organism evidence="10 11">
    <name type="scientific">Trypanosoma cruzi</name>
    <dbReference type="NCBI Taxonomy" id="5693"/>
    <lineage>
        <taxon>Eukaryota</taxon>
        <taxon>Discoba</taxon>
        <taxon>Euglenozoa</taxon>
        <taxon>Kinetoplastea</taxon>
        <taxon>Metakinetoplastina</taxon>
        <taxon>Trypanosomatida</taxon>
        <taxon>Trypanosomatidae</taxon>
        <taxon>Trypanosoma</taxon>
        <taxon>Schizotrypanum</taxon>
    </lineage>
</organism>
<dbReference type="GO" id="GO:0005829">
    <property type="term" value="C:cytosol"/>
    <property type="evidence" value="ECO:0007669"/>
    <property type="project" value="GOC"/>
</dbReference>
<dbReference type="PANTHER" id="PTHR12952">
    <property type="entry name" value="SYS1"/>
    <property type="match status" value="1"/>
</dbReference>
<dbReference type="VEuPathDB" id="TriTrypDB:TcG_06301"/>
<evidence type="ECO:0000313" key="11">
    <source>
        <dbReference type="Proteomes" id="UP000246078"/>
    </source>
</evidence>
<dbReference type="GO" id="GO:0006895">
    <property type="term" value="P:Golgi to endosome transport"/>
    <property type="evidence" value="ECO:0007669"/>
    <property type="project" value="TreeGrafter"/>
</dbReference>
<keyword evidence="8 9" id="KW-0472">Membrane</keyword>
<feature type="transmembrane region" description="Helical" evidence="9">
    <location>
        <begin position="109"/>
        <end position="131"/>
    </location>
</feature>
<dbReference type="GO" id="GO:0034067">
    <property type="term" value="P:protein localization to Golgi apparatus"/>
    <property type="evidence" value="ECO:0007669"/>
    <property type="project" value="TreeGrafter"/>
</dbReference>
<evidence type="ECO:0000256" key="6">
    <source>
        <dbReference type="ARBA" id="ARBA00022989"/>
    </source>
</evidence>
<dbReference type="VEuPathDB" id="TriTrypDB:Tc_MARK_3122"/>
<evidence type="ECO:0000256" key="9">
    <source>
        <dbReference type="SAM" id="Phobius"/>
    </source>
</evidence>
<evidence type="ECO:0000256" key="3">
    <source>
        <dbReference type="ARBA" id="ARBA00022448"/>
    </source>
</evidence>
<dbReference type="GO" id="GO:0000139">
    <property type="term" value="C:Golgi membrane"/>
    <property type="evidence" value="ECO:0007669"/>
    <property type="project" value="UniProtKB-SubCell"/>
</dbReference>
<evidence type="ECO:0000256" key="4">
    <source>
        <dbReference type="ARBA" id="ARBA00022692"/>
    </source>
</evidence>
<dbReference type="GO" id="GO:0043001">
    <property type="term" value="P:Golgi to plasma membrane protein transport"/>
    <property type="evidence" value="ECO:0007669"/>
    <property type="project" value="TreeGrafter"/>
</dbReference>
<feature type="transmembrane region" description="Helical" evidence="9">
    <location>
        <begin position="82"/>
        <end position="102"/>
    </location>
</feature>
<evidence type="ECO:0000256" key="5">
    <source>
        <dbReference type="ARBA" id="ARBA00022927"/>
    </source>
</evidence>
<accession>A0A2V2VL37</accession>
<evidence type="ECO:0000256" key="8">
    <source>
        <dbReference type="ARBA" id="ARBA00023136"/>
    </source>
</evidence>